<dbReference type="Gene3D" id="1.10.260.40">
    <property type="entry name" value="lambda repressor-like DNA-binding domains"/>
    <property type="match status" value="1"/>
</dbReference>
<name>A0ABY4FJA3_9MICO</name>
<evidence type="ECO:0000313" key="3">
    <source>
        <dbReference type="Proteomes" id="UP000831786"/>
    </source>
</evidence>
<dbReference type="EMBL" id="CP095045">
    <property type="protein sequence ID" value="UOQ56052.1"/>
    <property type="molecule type" value="Genomic_DNA"/>
</dbReference>
<evidence type="ECO:0000313" key="2">
    <source>
        <dbReference type="EMBL" id="UOQ56052.1"/>
    </source>
</evidence>
<proteinExistence type="predicted"/>
<accession>A0ABY4FJA3</accession>
<reference evidence="2 3" key="1">
    <citation type="submission" date="2022-04" db="EMBL/GenBank/DDBJ databases">
        <title>Leucobacter sp. isolated from rhizosphere of garlic.</title>
        <authorList>
            <person name="Won M."/>
            <person name="Lee C.-M."/>
            <person name="Woen H.-Y."/>
            <person name="Kwon S.-W."/>
        </authorList>
    </citation>
    <scope>NUCLEOTIDE SEQUENCE [LARGE SCALE GENOMIC DNA]</scope>
    <source>
        <strain evidence="2 3">H21R-40</strain>
    </source>
</reference>
<dbReference type="SUPFAM" id="SSF47413">
    <property type="entry name" value="lambda repressor-like DNA-binding domains"/>
    <property type="match status" value="1"/>
</dbReference>
<evidence type="ECO:0000259" key="1">
    <source>
        <dbReference type="PROSITE" id="PS50943"/>
    </source>
</evidence>
<dbReference type="RefSeq" id="WP_244726210.1">
    <property type="nucleotide sequence ID" value="NZ_CP095045.1"/>
</dbReference>
<protein>
    <submittedName>
        <fullName evidence="2">Helix-turn-helix transcriptional regulator</fullName>
    </submittedName>
</protein>
<dbReference type="InterPro" id="IPR010982">
    <property type="entry name" value="Lambda_DNA-bd_dom_sf"/>
</dbReference>
<organism evidence="2 3">
    <name type="scientific">Leucobacter allii</name>
    <dbReference type="NCBI Taxonomy" id="2932247"/>
    <lineage>
        <taxon>Bacteria</taxon>
        <taxon>Bacillati</taxon>
        <taxon>Actinomycetota</taxon>
        <taxon>Actinomycetes</taxon>
        <taxon>Micrococcales</taxon>
        <taxon>Microbacteriaceae</taxon>
        <taxon>Leucobacter</taxon>
    </lineage>
</organism>
<dbReference type="PROSITE" id="PS50943">
    <property type="entry name" value="HTH_CROC1"/>
    <property type="match status" value="1"/>
</dbReference>
<dbReference type="CDD" id="cd00093">
    <property type="entry name" value="HTH_XRE"/>
    <property type="match status" value="1"/>
</dbReference>
<gene>
    <name evidence="2" type="ORF">MUN78_10085</name>
</gene>
<dbReference type="SMART" id="SM00530">
    <property type="entry name" value="HTH_XRE"/>
    <property type="match status" value="1"/>
</dbReference>
<keyword evidence="3" id="KW-1185">Reference proteome</keyword>
<dbReference type="Pfam" id="PF13560">
    <property type="entry name" value="HTH_31"/>
    <property type="match status" value="1"/>
</dbReference>
<dbReference type="Proteomes" id="UP000831786">
    <property type="component" value="Chromosome"/>
</dbReference>
<sequence length="173" mass="19046">MSDIGRTLAKLRQEAGLPIDEAAHRAGTTAGELFSAERGMSPLDEGTVKRLTQVYSAAIGEQISAADSARLSRRDSRPCDINVCLDDEHPYVDGEMDADHCAIRIGSNPPYNEAFLVQGTFTEESGLWEAFANVDLDEIQGVEGLVAAERFLLAYRTVHEHCEHLNQLERSTR</sequence>
<dbReference type="InterPro" id="IPR001387">
    <property type="entry name" value="Cro/C1-type_HTH"/>
</dbReference>
<feature type="domain" description="HTH cro/C1-type" evidence="1">
    <location>
        <begin position="8"/>
        <end position="62"/>
    </location>
</feature>